<reference evidence="5 6" key="1">
    <citation type="submission" date="2017-04" db="EMBL/GenBank/DDBJ databases">
        <title>Bacillus krulwichiae AM31D Genome sequencing and assembly.</title>
        <authorList>
            <person name="Krulwich T.A."/>
            <person name="Anastor L."/>
            <person name="Ehrlich R."/>
            <person name="Ehrlich G.D."/>
            <person name="Janto B."/>
        </authorList>
    </citation>
    <scope>NUCLEOTIDE SEQUENCE [LARGE SCALE GENOMIC DNA]</scope>
    <source>
        <strain evidence="5 6">AM31D</strain>
    </source>
</reference>
<dbReference type="EMBL" id="CP020814">
    <property type="protein sequence ID" value="ARK29309.1"/>
    <property type="molecule type" value="Genomic_DNA"/>
</dbReference>
<dbReference type="SFLD" id="SFLDG01082">
    <property type="entry name" value="B12-binding_domain_containing"/>
    <property type="match status" value="1"/>
</dbReference>
<evidence type="ECO:0000259" key="4">
    <source>
        <dbReference type="PROSITE" id="PS51918"/>
    </source>
</evidence>
<feature type="domain" description="Radical SAM core" evidence="4">
    <location>
        <begin position="1"/>
        <end position="233"/>
    </location>
</feature>
<dbReference type="AlphaFoldDB" id="A0A1X9M7B0"/>
<dbReference type="GO" id="GO:0006779">
    <property type="term" value="P:porphyrin-containing compound biosynthetic process"/>
    <property type="evidence" value="ECO:0007669"/>
    <property type="project" value="InterPro"/>
</dbReference>
<gene>
    <name evidence="5" type="primary">hemN</name>
    <name evidence="5" type="ORF">BkAM31D_05255</name>
</gene>
<evidence type="ECO:0000256" key="1">
    <source>
        <dbReference type="ARBA" id="ARBA00006100"/>
    </source>
</evidence>
<dbReference type="SFLD" id="SFLDG01065">
    <property type="entry name" value="anaerobic_coproporphyrinogen-I"/>
    <property type="match status" value="1"/>
</dbReference>
<dbReference type="Pfam" id="PF06969">
    <property type="entry name" value="HemN_C"/>
    <property type="match status" value="1"/>
</dbReference>
<dbReference type="InterPro" id="IPR058240">
    <property type="entry name" value="rSAM_sf"/>
</dbReference>
<comment type="function">
    <text evidence="3">Probably acts as a heme chaperone, transferring heme to an unknown acceptor. Binds one molecule of heme per monomer, possibly covalently. Binds 1 [4Fe-4S] cluster. The cluster is coordinated with 3 cysteines and an exchangeable S-adenosyl-L-methionine.</text>
</comment>
<dbReference type="SFLD" id="SFLDS00029">
    <property type="entry name" value="Radical_SAM"/>
    <property type="match status" value="1"/>
</dbReference>
<dbReference type="KEGG" id="bkw:BkAM31D_05255"/>
<dbReference type="PANTHER" id="PTHR13932">
    <property type="entry name" value="COPROPORPHYRINIGEN III OXIDASE"/>
    <property type="match status" value="1"/>
</dbReference>
<dbReference type="SFLD" id="SFLDF00288">
    <property type="entry name" value="HemN-like__clustered_with_nucl"/>
    <property type="match status" value="1"/>
</dbReference>
<dbReference type="PROSITE" id="PS51918">
    <property type="entry name" value="RADICAL_SAM"/>
    <property type="match status" value="1"/>
</dbReference>
<sequence length="381" mass="43406">MVKAAYVHIPFCEHICHYCDFNKVFLKNQPVDQYVNSLLLEMERTLKREPTRALTTVYIGGGTPTALSAKQLDVLLEGMRNILPIEEVIEFTIEVNPDSIEEDKLAVLKKHGINRLSIGVQSFDEELLKGIGRTHSRTSVLDAVTRSKSLGFENISLDLMFGLPGQTPEAFKETIHEAIDLGVEHLSAYSLKVEEKTVFYNRQRQGKLILPQEDDEISMYEILLEETKKANFSQYEISNFAKAGFESRHNLVYWNNEEYYGFGAGAHGYVNGIRYQNHGPLPKYLKAIDAHTAPILNQHEVSPVERIEEAMFMGLRKRNGVNRDEFKGLYGRSVDDCFGEQIDMLQKRGLLVVENNRVKITEEGLLLSNEVFEQFIAVLDE</sequence>
<keyword evidence="3" id="KW-0949">S-adenosyl-L-methionine</keyword>
<comment type="subcellular location">
    <subcellularLocation>
        <location evidence="3">Cytoplasm</location>
    </subcellularLocation>
</comment>
<dbReference type="Gene3D" id="3.80.30.20">
    <property type="entry name" value="tm_1862 like domain"/>
    <property type="match status" value="1"/>
</dbReference>
<dbReference type="GO" id="GO:0051539">
    <property type="term" value="F:4 iron, 4 sulfur cluster binding"/>
    <property type="evidence" value="ECO:0007669"/>
    <property type="project" value="UniProtKB-UniRule"/>
</dbReference>
<dbReference type="InterPro" id="IPR006638">
    <property type="entry name" value="Elp3/MiaA/NifB-like_rSAM"/>
</dbReference>
<evidence type="ECO:0000256" key="2">
    <source>
        <dbReference type="ARBA" id="ARBA00017228"/>
    </source>
</evidence>
<dbReference type="GO" id="GO:0046872">
    <property type="term" value="F:metal ion binding"/>
    <property type="evidence" value="ECO:0007669"/>
    <property type="project" value="UniProtKB-UniRule"/>
</dbReference>
<evidence type="ECO:0000313" key="6">
    <source>
        <dbReference type="Proteomes" id="UP000193006"/>
    </source>
</evidence>
<organism evidence="5 6">
    <name type="scientific">Halalkalibacter krulwichiae</name>
    <dbReference type="NCBI Taxonomy" id="199441"/>
    <lineage>
        <taxon>Bacteria</taxon>
        <taxon>Bacillati</taxon>
        <taxon>Bacillota</taxon>
        <taxon>Bacilli</taxon>
        <taxon>Bacillales</taxon>
        <taxon>Bacillaceae</taxon>
        <taxon>Halalkalibacter</taxon>
    </lineage>
</organism>
<dbReference type="STRING" id="199441.BkAM31D_05255"/>
<name>A0A1X9M7B0_9BACI</name>
<dbReference type="InterPro" id="IPR010723">
    <property type="entry name" value="HemN_C"/>
</dbReference>
<dbReference type="InterPro" id="IPR007197">
    <property type="entry name" value="rSAM"/>
</dbReference>
<dbReference type="RefSeq" id="WP_066155493.1">
    <property type="nucleotide sequence ID" value="NZ_CP020814.1"/>
</dbReference>
<keyword evidence="3" id="KW-0411">Iron-sulfur</keyword>
<dbReference type="PANTHER" id="PTHR13932:SF5">
    <property type="entry name" value="RADICAL S-ADENOSYL METHIONINE DOMAIN-CONTAINING PROTEIN 1, MITOCHONDRIAL"/>
    <property type="match status" value="1"/>
</dbReference>
<keyword evidence="3" id="KW-0408">Iron</keyword>
<proteinExistence type="inferred from homology"/>
<dbReference type="SMART" id="SM00729">
    <property type="entry name" value="Elp3"/>
    <property type="match status" value="1"/>
</dbReference>
<dbReference type="CDD" id="cd01335">
    <property type="entry name" value="Radical_SAM"/>
    <property type="match status" value="1"/>
</dbReference>
<comment type="similarity">
    <text evidence="1">Belongs to the anaerobic coproporphyrinogen-III oxidase family. HemW subfamily.</text>
</comment>
<keyword evidence="3" id="KW-0004">4Fe-4S</keyword>
<dbReference type="NCBIfam" id="TIGR00539">
    <property type="entry name" value="hemN_rel"/>
    <property type="match status" value="1"/>
</dbReference>
<dbReference type="InterPro" id="IPR023404">
    <property type="entry name" value="rSAM_horseshoe"/>
</dbReference>
<dbReference type="SFLD" id="SFLDF00562">
    <property type="entry name" value="HemN-like__clustered_with_heat"/>
    <property type="match status" value="1"/>
</dbReference>
<accession>A0A1X9M7B0</accession>
<keyword evidence="3" id="KW-0479">Metal-binding</keyword>
<protein>
    <recommendedName>
        <fullName evidence="2 3">Heme chaperone HemW</fullName>
    </recommendedName>
</protein>
<dbReference type="Pfam" id="PF04055">
    <property type="entry name" value="Radical_SAM"/>
    <property type="match status" value="1"/>
</dbReference>
<keyword evidence="6" id="KW-1185">Reference proteome</keyword>
<keyword evidence="5" id="KW-0560">Oxidoreductase</keyword>
<evidence type="ECO:0000313" key="5">
    <source>
        <dbReference type="EMBL" id="ARK29309.1"/>
    </source>
</evidence>
<evidence type="ECO:0000256" key="3">
    <source>
        <dbReference type="RuleBase" id="RU364116"/>
    </source>
</evidence>
<keyword evidence="3" id="KW-0349">Heme</keyword>
<dbReference type="GO" id="GO:0004109">
    <property type="term" value="F:coproporphyrinogen oxidase activity"/>
    <property type="evidence" value="ECO:0007669"/>
    <property type="project" value="InterPro"/>
</dbReference>
<dbReference type="InterPro" id="IPR004559">
    <property type="entry name" value="HemW-like"/>
</dbReference>
<dbReference type="Proteomes" id="UP000193006">
    <property type="component" value="Chromosome"/>
</dbReference>
<dbReference type="SUPFAM" id="SSF102114">
    <property type="entry name" value="Radical SAM enzymes"/>
    <property type="match status" value="1"/>
</dbReference>
<keyword evidence="3" id="KW-0143">Chaperone</keyword>
<dbReference type="GO" id="GO:0005737">
    <property type="term" value="C:cytoplasm"/>
    <property type="evidence" value="ECO:0007669"/>
    <property type="project" value="UniProtKB-SubCell"/>
</dbReference>
<keyword evidence="3" id="KW-0963">Cytoplasm</keyword>
<dbReference type="InterPro" id="IPR034505">
    <property type="entry name" value="Coproporphyrinogen-III_oxidase"/>
</dbReference>